<evidence type="ECO:0000256" key="5">
    <source>
        <dbReference type="ARBA" id="ARBA00013151"/>
    </source>
</evidence>
<evidence type="ECO:0000256" key="9">
    <source>
        <dbReference type="ARBA" id="ARBA00023270"/>
    </source>
</evidence>
<dbReference type="InterPro" id="IPR004732">
    <property type="entry name" value="Transaldolase_2"/>
</dbReference>
<comment type="function">
    <text evidence="1 11">Transaldolase is important for the balance of metabolites in the pentose-phosphate pathway.</text>
</comment>
<keyword evidence="8 11" id="KW-0570">Pentose shunt</keyword>
<dbReference type="CDD" id="cd00955">
    <property type="entry name" value="Transaldolase_like"/>
    <property type="match status" value="1"/>
</dbReference>
<accession>A0ABX1CJV8</accession>
<comment type="subcellular location">
    <subcellularLocation>
        <location evidence="2 11">Cytoplasm</location>
    </subcellularLocation>
</comment>
<dbReference type="HAMAP" id="MF_00493">
    <property type="entry name" value="Transaldolase_2"/>
    <property type="match status" value="1"/>
</dbReference>
<protein>
    <recommendedName>
        <fullName evidence="5 11">Transaldolase</fullName>
        <ecNumber evidence="5 11">2.2.1.2</ecNumber>
    </recommendedName>
</protein>
<comment type="catalytic activity">
    <reaction evidence="10 11">
        <text>D-sedoheptulose 7-phosphate + D-glyceraldehyde 3-phosphate = D-erythrose 4-phosphate + beta-D-fructose 6-phosphate</text>
        <dbReference type="Rhea" id="RHEA:17053"/>
        <dbReference type="ChEBI" id="CHEBI:16897"/>
        <dbReference type="ChEBI" id="CHEBI:57483"/>
        <dbReference type="ChEBI" id="CHEBI:57634"/>
        <dbReference type="ChEBI" id="CHEBI:59776"/>
        <dbReference type="EC" id="2.2.1.2"/>
    </reaction>
</comment>
<dbReference type="PANTHER" id="PTHR10683:SF31">
    <property type="entry name" value="TRANSALDOLASE"/>
    <property type="match status" value="1"/>
</dbReference>
<keyword evidence="13" id="KW-1185">Reference proteome</keyword>
<keyword evidence="6 11" id="KW-0963">Cytoplasm</keyword>
<dbReference type="PIRSF" id="PIRSF036915">
    <property type="entry name" value="Trnald_Bac_Plnt"/>
    <property type="match status" value="1"/>
</dbReference>
<gene>
    <name evidence="11 12" type="primary">tal</name>
    <name evidence="12" type="ORF">HBH26_06460</name>
</gene>
<feature type="active site" description="Schiff-base intermediate with substrate" evidence="11">
    <location>
        <position position="141"/>
    </location>
</feature>
<dbReference type="NCBIfam" id="TIGR00876">
    <property type="entry name" value="tal_mycobact"/>
    <property type="match status" value="1"/>
</dbReference>
<evidence type="ECO:0000256" key="4">
    <source>
        <dbReference type="ARBA" id="ARBA00008426"/>
    </source>
</evidence>
<dbReference type="EMBL" id="JAAVJH010000003">
    <property type="protein sequence ID" value="NJR78259.1"/>
    <property type="molecule type" value="Genomic_DNA"/>
</dbReference>
<dbReference type="RefSeq" id="WP_168133771.1">
    <property type="nucleotide sequence ID" value="NZ_JAAVJH010000003.1"/>
</dbReference>
<comment type="pathway">
    <text evidence="3 11">Carbohydrate degradation; pentose phosphate pathway; D-glyceraldehyde 3-phosphate and beta-D-fructose 6-phosphate from D-ribose 5-phosphate and D-xylulose 5-phosphate (non-oxidative stage): step 2/3.</text>
</comment>
<dbReference type="InterPro" id="IPR001585">
    <property type="entry name" value="TAL/FSA"/>
</dbReference>
<evidence type="ECO:0000256" key="8">
    <source>
        <dbReference type="ARBA" id="ARBA00023126"/>
    </source>
</evidence>
<evidence type="ECO:0000256" key="7">
    <source>
        <dbReference type="ARBA" id="ARBA00022679"/>
    </source>
</evidence>
<evidence type="ECO:0000256" key="2">
    <source>
        <dbReference type="ARBA" id="ARBA00004496"/>
    </source>
</evidence>
<proteinExistence type="inferred from homology"/>
<evidence type="ECO:0000313" key="12">
    <source>
        <dbReference type="EMBL" id="NJR78259.1"/>
    </source>
</evidence>
<evidence type="ECO:0000256" key="3">
    <source>
        <dbReference type="ARBA" id="ARBA00004857"/>
    </source>
</evidence>
<name>A0ABX1CJV8_9SPHN</name>
<organism evidence="12 13">
    <name type="scientific">Sphingomonas corticis</name>
    <dbReference type="NCBI Taxonomy" id="2722791"/>
    <lineage>
        <taxon>Bacteria</taxon>
        <taxon>Pseudomonadati</taxon>
        <taxon>Pseudomonadota</taxon>
        <taxon>Alphaproteobacteria</taxon>
        <taxon>Sphingomonadales</taxon>
        <taxon>Sphingomonadaceae</taxon>
        <taxon>Sphingomonas</taxon>
    </lineage>
</organism>
<dbReference type="PROSITE" id="PS01054">
    <property type="entry name" value="TRANSALDOLASE_1"/>
    <property type="match status" value="1"/>
</dbReference>
<dbReference type="GO" id="GO:0004801">
    <property type="term" value="F:transaldolase activity"/>
    <property type="evidence" value="ECO:0007669"/>
    <property type="project" value="UniProtKB-EC"/>
</dbReference>
<dbReference type="Proteomes" id="UP000732399">
    <property type="component" value="Unassembled WGS sequence"/>
</dbReference>
<keyword evidence="7 11" id="KW-0808">Transferase</keyword>
<evidence type="ECO:0000256" key="11">
    <source>
        <dbReference type="HAMAP-Rule" id="MF_00493"/>
    </source>
</evidence>
<keyword evidence="9 11" id="KW-0704">Schiff base</keyword>
<dbReference type="NCBIfam" id="NF002881">
    <property type="entry name" value="PRK03343.1"/>
    <property type="match status" value="1"/>
</dbReference>
<dbReference type="InterPro" id="IPR018225">
    <property type="entry name" value="Transaldolase_AS"/>
</dbReference>
<dbReference type="Pfam" id="PF00923">
    <property type="entry name" value="TAL_FSA"/>
    <property type="match status" value="1"/>
</dbReference>
<dbReference type="EC" id="2.2.1.2" evidence="5 11"/>
<dbReference type="SUPFAM" id="SSF51569">
    <property type="entry name" value="Aldolase"/>
    <property type="match status" value="1"/>
</dbReference>
<reference evidence="12 13" key="1">
    <citation type="submission" date="2020-03" db="EMBL/GenBank/DDBJ databases">
        <authorList>
            <person name="Wang L."/>
            <person name="He N."/>
            <person name="Li Y."/>
            <person name="Fang Y."/>
            <person name="Zhang F."/>
        </authorList>
    </citation>
    <scope>NUCLEOTIDE SEQUENCE [LARGE SCALE GENOMIC DNA]</scope>
    <source>
        <strain evidence="12 13">36D10-4-7</strain>
    </source>
</reference>
<evidence type="ECO:0000256" key="1">
    <source>
        <dbReference type="ARBA" id="ARBA00003518"/>
    </source>
</evidence>
<comment type="caution">
    <text evidence="12">The sequence shown here is derived from an EMBL/GenBank/DDBJ whole genome shotgun (WGS) entry which is preliminary data.</text>
</comment>
<dbReference type="InterPro" id="IPR013785">
    <property type="entry name" value="Aldolase_TIM"/>
</dbReference>
<evidence type="ECO:0000313" key="13">
    <source>
        <dbReference type="Proteomes" id="UP000732399"/>
    </source>
</evidence>
<sequence>MSKLKDLGAAGTAPWLDFVDRKFLAEGGLQTLVDEDGLTGVTSNPTIFEKAMGAQDVYAEGFADYDAANPGAEPMARYESQAVKDIQAACDTLRPVYDRLEAKDGYVSLEVSPYLALKGPETAEEAERLWKAVDRPNLMIKIPGTDDGVRAIRDTIAKGINVNVTLLFGQQAYQAVAIAHAEGLEERVSKGLPIERIASVASFFVSRIDSKIDEKIDAGVGGEEAKALKGKVAIANAKLAYAWWQEFVASERWQKLAAKGAQPQRLLWASTGVKNPDYPDTLYVDTLIGPETVNTMPPKTMDAFRDHGTVAQTLTADVDEARRVLAETERLGLDLDGVTKGLVDEGVASFVKSFDDLLATIGKK</sequence>
<evidence type="ECO:0000256" key="6">
    <source>
        <dbReference type="ARBA" id="ARBA00022490"/>
    </source>
</evidence>
<comment type="similarity">
    <text evidence="4 11">Belongs to the transaldolase family. Type 2 subfamily.</text>
</comment>
<evidence type="ECO:0000256" key="10">
    <source>
        <dbReference type="ARBA" id="ARBA00048810"/>
    </source>
</evidence>
<dbReference type="Gene3D" id="3.20.20.70">
    <property type="entry name" value="Aldolase class I"/>
    <property type="match status" value="1"/>
</dbReference>
<dbReference type="PANTHER" id="PTHR10683">
    <property type="entry name" value="TRANSALDOLASE"/>
    <property type="match status" value="1"/>
</dbReference>